<evidence type="ECO:0000313" key="10">
    <source>
        <dbReference type="EMBL" id="MCR6544812.1"/>
    </source>
</evidence>
<evidence type="ECO:0000256" key="1">
    <source>
        <dbReference type="ARBA" id="ARBA00001966"/>
    </source>
</evidence>
<evidence type="ECO:0000313" key="11">
    <source>
        <dbReference type="Proteomes" id="UP001524944"/>
    </source>
</evidence>
<comment type="cofactor">
    <cofactor evidence="1">
        <name>[4Fe-4S] cluster</name>
        <dbReference type="ChEBI" id="CHEBI:49883"/>
    </cofactor>
</comment>
<dbReference type="EMBL" id="JANPWE010000002">
    <property type="protein sequence ID" value="MCR6544812.1"/>
    <property type="molecule type" value="Genomic_DNA"/>
</dbReference>
<dbReference type="SUPFAM" id="SSF52242">
    <property type="entry name" value="Cobalamin (vitamin B12)-binding domain"/>
    <property type="match status" value="1"/>
</dbReference>
<sequence length="437" mass="50894">MRILLVRPPAASFISHLKLVQVEPLELEILLAAVTKMGHLAEIHDAMTNKKNFRSILKEFKPDVVAITGYITQKSFMINYAKITKAYHHQIQVLIGGVHAEINYRDFFHPAVDLIVHSGGVRPFQEVLKLISENMLEQIPQIPGICYHQHDHEWSCNKKIPLNPDETPNPDRSFFYRHQHHFNYLYFRPCALVKTSYSCPHHCNFCYCCLLNQGRYLCRDLNSVIEEISSIECENIWLVDDTFYQDLPRLKAFIRMIRERQIKKNFILYYRADFVAANEDLIVRLKEIGLKMVIIGLEAFDDQALAGYDKNTSAAVNEKCLAILKKHDIDCTGLFVLDIDSAKEDFVQLFRYIKKHSLNLSTVSILTPLPGTGQHEKYQHRLTAYHPKQWDFLHLVAKPGKITKGRFYFEFYRLNLKILIMNIKSGTWKKDLRGRLN</sequence>
<evidence type="ECO:0000256" key="6">
    <source>
        <dbReference type="ARBA" id="ARBA00023004"/>
    </source>
</evidence>
<keyword evidence="7" id="KW-0411">Iron-sulfur</keyword>
<dbReference type="Proteomes" id="UP001524944">
    <property type="component" value="Unassembled WGS sequence"/>
</dbReference>
<dbReference type="PROSITE" id="PS51332">
    <property type="entry name" value="B12_BINDING"/>
    <property type="match status" value="1"/>
</dbReference>
<dbReference type="SFLD" id="SFLDG01123">
    <property type="entry name" value="methyltransferase_(Class_B)"/>
    <property type="match status" value="1"/>
</dbReference>
<dbReference type="Pfam" id="PF02310">
    <property type="entry name" value="B12-binding"/>
    <property type="match status" value="1"/>
</dbReference>
<dbReference type="PANTHER" id="PTHR43409">
    <property type="entry name" value="ANAEROBIC MAGNESIUM-PROTOPORPHYRIN IX MONOMETHYL ESTER CYCLASE-RELATED"/>
    <property type="match status" value="1"/>
</dbReference>
<dbReference type="InterPro" id="IPR006158">
    <property type="entry name" value="Cobalamin-bd"/>
</dbReference>
<evidence type="ECO:0000256" key="7">
    <source>
        <dbReference type="ARBA" id="ARBA00023014"/>
    </source>
</evidence>
<name>A0ABT1Y1S2_9FIRM</name>
<dbReference type="InterPro" id="IPR034466">
    <property type="entry name" value="Methyltransferase_Class_B"/>
</dbReference>
<dbReference type="PROSITE" id="PS51918">
    <property type="entry name" value="RADICAL_SAM"/>
    <property type="match status" value="1"/>
</dbReference>
<dbReference type="Gene3D" id="3.20.20.70">
    <property type="entry name" value="Aldolase class I"/>
    <property type="match status" value="1"/>
</dbReference>
<dbReference type="Gene3D" id="3.40.50.280">
    <property type="entry name" value="Cobalamin-binding domain"/>
    <property type="match status" value="1"/>
</dbReference>
<dbReference type="InterPro" id="IPR058240">
    <property type="entry name" value="rSAM_sf"/>
</dbReference>
<dbReference type="SMART" id="SM00729">
    <property type="entry name" value="Elp3"/>
    <property type="match status" value="1"/>
</dbReference>
<evidence type="ECO:0000259" key="8">
    <source>
        <dbReference type="PROSITE" id="PS51332"/>
    </source>
</evidence>
<dbReference type="RefSeq" id="WP_089612372.1">
    <property type="nucleotide sequence ID" value="NZ_CP022121.1"/>
</dbReference>
<dbReference type="InterPro" id="IPR036724">
    <property type="entry name" value="Cobalamin-bd_sf"/>
</dbReference>
<evidence type="ECO:0000259" key="9">
    <source>
        <dbReference type="PROSITE" id="PS51918"/>
    </source>
</evidence>
<keyword evidence="2" id="KW-0489">Methyltransferase</keyword>
<evidence type="ECO:0000256" key="2">
    <source>
        <dbReference type="ARBA" id="ARBA00022603"/>
    </source>
</evidence>
<protein>
    <submittedName>
        <fullName evidence="10">Cobalamin-dependent protein</fullName>
    </submittedName>
</protein>
<organism evidence="10 11">
    <name type="scientific">Dehalobacterium formicoaceticum</name>
    <dbReference type="NCBI Taxonomy" id="51515"/>
    <lineage>
        <taxon>Bacteria</taxon>
        <taxon>Bacillati</taxon>
        <taxon>Bacillota</taxon>
        <taxon>Clostridia</taxon>
        <taxon>Eubacteriales</taxon>
        <taxon>Peptococcaceae</taxon>
        <taxon>Dehalobacterium</taxon>
    </lineage>
</organism>
<dbReference type="SFLD" id="SFLDG01082">
    <property type="entry name" value="B12-binding_domain_containing"/>
    <property type="match status" value="1"/>
</dbReference>
<dbReference type="PANTHER" id="PTHR43409:SF7">
    <property type="entry name" value="BLL1977 PROTEIN"/>
    <property type="match status" value="1"/>
</dbReference>
<gene>
    <name evidence="10" type="ORF">NVS47_04655</name>
</gene>
<feature type="domain" description="Radical SAM core" evidence="9">
    <location>
        <begin position="185"/>
        <end position="406"/>
    </location>
</feature>
<keyword evidence="5" id="KW-0479">Metal-binding</keyword>
<dbReference type="SUPFAM" id="SSF102114">
    <property type="entry name" value="Radical SAM enzymes"/>
    <property type="match status" value="1"/>
</dbReference>
<dbReference type="InterPro" id="IPR013785">
    <property type="entry name" value="Aldolase_TIM"/>
</dbReference>
<evidence type="ECO:0000256" key="5">
    <source>
        <dbReference type="ARBA" id="ARBA00022723"/>
    </source>
</evidence>
<dbReference type="InterPro" id="IPR051198">
    <property type="entry name" value="BchE-like"/>
</dbReference>
<keyword evidence="6" id="KW-0408">Iron</keyword>
<keyword evidence="3" id="KW-0808">Transferase</keyword>
<keyword evidence="4" id="KW-0949">S-adenosyl-L-methionine</keyword>
<dbReference type="InterPro" id="IPR007197">
    <property type="entry name" value="rSAM"/>
</dbReference>
<evidence type="ECO:0000256" key="4">
    <source>
        <dbReference type="ARBA" id="ARBA00022691"/>
    </source>
</evidence>
<comment type="caution">
    <text evidence="10">The sequence shown here is derived from an EMBL/GenBank/DDBJ whole genome shotgun (WGS) entry which is preliminary data.</text>
</comment>
<evidence type="ECO:0000256" key="3">
    <source>
        <dbReference type="ARBA" id="ARBA00022679"/>
    </source>
</evidence>
<dbReference type="Pfam" id="PF04055">
    <property type="entry name" value="Radical_SAM"/>
    <property type="match status" value="1"/>
</dbReference>
<reference evidence="10 11" key="1">
    <citation type="submission" date="2022-08" db="EMBL/GenBank/DDBJ databases">
        <title>Proteogenomics of the novel Dehalobacterium formicoaceticum strain EZ94 highlights a key role of methyltransferases during anaerobic dichloromethane degradation.</title>
        <authorList>
            <person name="Wasmund K."/>
        </authorList>
    </citation>
    <scope>NUCLEOTIDE SEQUENCE [LARGE SCALE GENOMIC DNA]</scope>
    <source>
        <strain evidence="10 11">EZ94</strain>
    </source>
</reference>
<dbReference type="InterPro" id="IPR006638">
    <property type="entry name" value="Elp3/MiaA/NifB-like_rSAM"/>
</dbReference>
<dbReference type="SFLD" id="SFLDS00029">
    <property type="entry name" value="Radical_SAM"/>
    <property type="match status" value="1"/>
</dbReference>
<accession>A0ABT1Y1S2</accession>
<feature type="domain" description="B12-binding" evidence="8">
    <location>
        <begin position="9"/>
        <end position="138"/>
    </location>
</feature>
<proteinExistence type="predicted"/>
<keyword evidence="11" id="KW-1185">Reference proteome</keyword>